<sequence>MLKNYMTVAFRSLANNRAFALINILGLAIGMAACLLLLLFVRYETTYDQWLPGHETAYQVQTFHNDPENGRTSAQQMSAYVVGRTLAKDFPEIAQVAYVSMGKPVILQDGAATTAEVMMAERNFLDIVQLPLVRGDRRTAFRDMNSLLLTQSEAAKRFGSADPMGKTLSMVRNGKTVDYRVTGILKDIPRNSHIKMAYLVPFNPDLMGWQPEFYKAYGWNSGYNYVQLKPGKSFADIEPRLAAWEKRNIAPNNVGGTMVSEGDTTDWKLAPVTAVHLGPATDSAMTPTNDAKSITTFALIALLILTMACINFTNLSTARAGHRAREVALRKVMGASRRQLIIQFLGESLLVAGLAMVVALAIVELVLPRLSDFLGADLNLRYFGDGGVLLPVLGLTLLVGLAAGAYPALVLSGFDPAPVLKSNRSGTETASGGVARLFGAGGLRSALVVLQFAVSIALTICTAVVTAQTFYARSADAGYSRDGLLQVTGIGRKQIQPVADNMVEAIGRIDGVHGVGRTTIGVATDSRINTLVRVDGNPQPVLMSSYNVDTGFFKAMGLKPLAGRDFDRANPHDDAQFPEGDMAAQAALAGRGINILVNASGAKQLGFANPADAVGKTIRTGMVDEKFGLVPTTIVGVVPDIQLRSFREPVEPIMFVYDRSYMSDMVVRVDAARAGAVRDKVEAVWKSYAAQVPFEAQFADAIVAQQYDADEARAKTFAGFAGLAIFVACLGLYGLAAFTAERRTREIGIRKVLGARNRDIVRLLVWQFSRPVLIANLIAWPVAWWLMRDWLDGFARRIDLGPQWFVLAGLLAAGIAAATIIGHALRVASRSPALALRYE</sequence>
<dbReference type="InterPro" id="IPR025857">
    <property type="entry name" value="MacB_PCD"/>
</dbReference>
<evidence type="ECO:0000259" key="7">
    <source>
        <dbReference type="Pfam" id="PF02687"/>
    </source>
</evidence>
<evidence type="ECO:0000256" key="3">
    <source>
        <dbReference type="ARBA" id="ARBA00022692"/>
    </source>
</evidence>
<feature type="domain" description="ABC3 transporter permease C-terminal" evidence="7">
    <location>
        <begin position="299"/>
        <end position="413"/>
    </location>
</feature>
<dbReference type="EMBL" id="SIHO01000002">
    <property type="protein sequence ID" value="TFU03294.1"/>
    <property type="molecule type" value="Genomic_DNA"/>
</dbReference>
<keyword evidence="10" id="KW-1185">Reference proteome</keyword>
<keyword evidence="2" id="KW-1003">Cell membrane</keyword>
<feature type="domain" description="MacB-like periplasmic core" evidence="8">
    <location>
        <begin position="452"/>
        <end position="683"/>
    </location>
</feature>
<dbReference type="InterPro" id="IPR050250">
    <property type="entry name" value="Macrolide_Exporter_MacB"/>
</dbReference>
<dbReference type="Pfam" id="PF02687">
    <property type="entry name" value="FtsX"/>
    <property type="match status" value="2"/>
</dbReference>
<evidence type="ECO:0000259" key="8">
    <source>
        <dbReference type="Pfam" id="PF12704"/>
    </source>
</evidence>
<comment type="caution">
    <text evidence="9">The sequence shown here is derived from an EMBL/GenBank/DDBJ whole genome shotgun (WGS) entry which is preliminary data.</text>
</comment>
<protein>
    <submittedName>
        <fullName evidence="9">FtsX-like permease family protein</fullName>
    </submittedName>
</protein>
<evidence type="ECO:0000256" key="6">
    <source>
        <dbReference type="SAM" id="Phobius"/>
    </source>
</evidence>
<feature type="transmembrane region" description="Helical" evidence="6">
    <location>
        <begin position="340"/>
        <end position="367"/>
    </location>
</feature>
<organism evidence="9 10">
    <name type="scientific">Glacieibacterium arshaanense</name>
    <dbReference type="NCBI Taxonomy" id="2511025"/>
    <lineage>
        <taxon>Bacteria</taxon>
        <taxon>Pseudomonadati</taxon>
        <taxon>Pseudomonadota</taxon>
        <taxon>Alphaproteobacteria</taxon>
        <taxon>Sphingomonadales</taxon>
        <taxon>Sphingosinicellaceae</taxon>
        <taxon>Glacieibacterium</taxon>
    </lineage>
</organism>
<dbReference type="GO" id="GO:0022857">
    <property type="term" value="F:transmembrane transporter activity"/>
    <property type="evidence" value="ECO:0007669"/>
    <property type="project" value="TreeGrafter"/>
</dbReference>
<proteinExistence type="predicted"/>
<feature type="transmembrane region" description="Helical" evidence="6">
    <location>
        <begin position="760"/>
        <end position="784"/>
    </location>
</feature>
<gene>
    <name evidence="9" type="ORF">EUV02_08905</name>
</gene>
<keyword evidence="5 6" id="KW-0472">Membrane</keyword>
<dbReference type="GO" id="GO:0005886">
    <property type="term" value="C:plasma membrane"/>
    <property type="evidence" value="ECO:0007669"/>
    <property type="project" value="UniProtKB-SubCell"/>
</dbReference>
<dbReference type="AlphaFoldDB" id="A0A4Y9ENV8"/>
<dbReference type="Pfam" id="PF12704">
    <property type="entry name" value="MacB_PCD"/>
    <property type="match status" value="2"/>
</dbReference>
<accession>A0A4Y9ENV8</accession>
<feature type="transmembrane region" description="Helical" evidence="6">
    <location>
        <begin position="20"/>
        <end position="41"/>
    </location>
</feature>
<keyword evidence="4 6" id="KW-1133">Transmembrane helix</keyword>
<keyword evidence="3 6" id="KW-0812">Transmembrane</keyword>
<comment type="subcellular location">
    <subcellularLocation>
        <location evidence="1">Cell membrane</location>
        <topology evidence="1">Multi-pass membrane protein</topology>
    </subcellularLocation>
</comment>
<feature type="domain" description="MacB-like periplasmic core" evidence="8">
    <location>
        <begin position="21"/>
        <end position="242"/>
    </location>
</feature>
<dbReference type="PANTHER" id="PTHR30572">
    <property type="entry name" value="MEMBRANE COMPONENT OF TRANSPORTER-RELATED"/>
    <property type="match status" value="1"/>
</dbReference>
<feature type="transmembrane region" description="Helical" evidence="6">
    <location>
        <begin position="446"/>
        <end position="471"/>
    </location>
</feature>
<feature type="domain" description="ABC3 transporter permease C-terminal" evidence="7">
    <location>
        <begin position="720"/>
        <end position="832"/>
    </location>
</feature>
<dbReference type="RefSeq" id="WP_135245886.1">
    <property type="nucleotide sequence ID" value="NZ_SIHO01000002.1"/>
</dbReference>
<dbReference type="PROSITE" id="PS51257">
    <property type="entry name" value="PROKAR_LIPOPROTEIN"/>
    <property type="match status" value="1"/>
</dbReference>
<dbReference type="PANTHER" id="PTHR30572:SF18">
    <property type="entry name" value="ABC-TYPE MACROLIDE FAMILY EXPORT SYSTEM PERMEASE COMPONENT 2"/>
    <property type="match status" value="1"/>
</dbReference>
<evidence type="ECO:0000256" key="5">
    <source>
        <dbReference type="ARBA" id="ARBA00023136"/>
    </source>
</evidence>
<feature type="transmembrane region" description="Helical" evidence="6">
    <location>
        <begin position="294"/>
        <end position="315"/>
    </location>
</feature>
<reference evidence="9 10" key="1">
    <citation type="submission" date="2019-02" db="EMBL/GenBank/DDBJ databases">
        <title>Polymorphobacter sp. isolated from the lake at the Tibet of China.</title>
        <authorList>
            <person name="Li A."/>
        </authorList>
    </citation>
    <scope>NUCLEOTIDE SEQUENCE [LARGE SCALE GENOMIC DNA]</scope>
    <source>
        <strain evidence="9 10">DJ1R-1</strain>
    </source>
</reference>
<feature type="transmembrane region" description="Helical" evidence="6">
    <location>
        <begin position="804"/>
        <end position="825"/>
    </location>
</feature>
<dbReference type="OrthoDB" id="9770036at2"/>
<name>A0A4Y9ENV8_9SPHN</name>
<evidence type="ECO:0000256" key="4">
    <source>
        <dbReference type="ARBA" id="ARBA00022989"/>
    </source>
</evidence>
<evidence type="ECO:0000256" key="1">
    <source>
        <dbReference type="ARBA" id="ARBA00004651"/>
    </source>
</evidence>
<dbReference type="Proteomes" id="UP000297737">
    <property type="component" value="Unassembled WGS sequence"/>
</dbReference>
<feature type="transmembrane region" description="Helical" evidence="6">
    <location>
        <begin position="717"/>
        <end position="739"/>
    </location>
</feature>
<dbReference type="InterPro" id="IPR003838">
    <property type="entry name" value="ABC3_permease_C"/>
</dbReference>
<evidence type="ECO:0000313" key="9">
    <source>
        <dbReference type="EMBL" id="TFU03294.1"/>
    </source>
</evidence>
<feature type="transmembrane region" description="Helical" evidence="6">
    <location>
        <begin position="387"/>
        <end position="414"/>
    </location>
</feature>
<evidence type="ECO:0000256" key="2">
    <source>
        <dbReference type="ARBA" id="ARBA00022475"/>
    </source>
</evidence>
<evidence type="ECO:0000313" key="10">
    <source>
        <dbReference type="Proteomes" id="UP000297737"/>
    </source>
</evidence>